<evidence type="ECO:0000256" key="3">
    <source>
        <dbReference type="ARBA" id="ARBA00022741"/>
    </source>
</evidence>
<reference evidence="9" key="1">
    <citation type="submission" date="2021-06" db="EMBL/GenBank/DDBJ databases">
        <authorList>
            <person name="Criscuolo A."/>
        </authorList>
    </citation>
    <scope>NUCLEOTIDE SEQUENCE</scope>
    <source>
        <strain evidence="9">CIP111600</strain>
    </source>
</reference>
<dbReference type="Pfam" id="PF16360">
    <property type="entry name" value="GTP-bdg_M"/>
    <property type="match status" value="1"/>
</dbReference>
<evidence type="ECO:0000313" key="9">
    <source>
        <dbReference type="EMBL" id="CAG7649579.1"/>
    </source>
</evidence>
<dbReference type="NCBIfam" id="TIGR03156">
    <property type="entry name" value="GTP_HflX"/>
    <property type="match status" value="1"/>
</dbReference>
<comment type="subunit">
    <text evidence="6">Monomer. Associates with the 50S ribosomal subunit.</text>
</comment>
<dbReference type="InterPro" id="IPR016496">
    <property type="entry name" value="GTPase_HflX"/>
</dbReference>
<dbReference type="CDD" id="cd01878">
    <property type="entry name" value="HflX"/>
    <property type="match status" value="1"/>
</dbReference>
<dbReference type="PANTHER" id="PTHR10229">
    <property type="entry name" value="GTP-BINDING PROTEIN HFLX"/>
    <property type="match status" value="1"/>
</dbReference>
<dbReference type="HAMAP" id="MF_00900">
    <property type="entry name" value="GTPase_HflX"/>
    <property type="match status" value="1"/>
</dbReference>
<dbReference type="InterPro" id="IPR025121">
    <property type="entry name" value="GTPase_HflX_N"/>
</dbReference>
<evidence type="ECO:0000256" key="5">
    <source>
        <dbReference type="ARBA" id="ARBA00023134"/>
    </source>
</evidence>
<evidence type="ECO:0000259" key="8">
    <source>
        <dbReference type="PROSITE" id="PS51705"/>
    </source>
</evidence>
<dbReference type="GO" id="GO:0046872">
    <property type="term" value="F:metal ion binding"/>
    <property type="evidence" value="ECO:0007669"/>
    <property type="project" value="UniProtKB-KW"/>
</dbReference>
<evidence type="ECO:0000256" key="6">
    <source>
        <dbReference type="HAMAP-Rule" id="MF_00900"/>
    </source>
</evidence>
<dbReference type="PROSITE" id="PS51705">
    <property type="entry name" value="G_HFLX"/>
    <property type="match status" value="1"/>
</dbReference>
<keyword evidence="7" id="KW-0175">Coiled coil</keyword>
<dbReference type="Pfam" id="PF01926">
    <property type="entry name" value="MMR_HSR1"/>
    <property type="match status" value="1"/>
</dbReference>
<accession>A0A916K7A8</accession>
<keyword evidence="4" id="KW-0460">Magnesium</keyword>
<dbReference type="Proteomes" id="UP000693672">
    <property type="component" value="Unassembled WGS sequence"/>
</dbReference>
<dbReference type="GO" id="GO:0003924">
    <property type="term" value="F:GTPase activity"/>
    <property type="evidence" value="ECO:0007669"/>
    <property type="project" value="UniProtKB-UniRule"/>
</dbReference>
<name>A0A916K7A8_9BACL</name>
<dbReference type="FunFam" id="3.40.50.11060:FF:000001">
    <property type="entry name" value="GTPase HflX"/>
    <property type="match status" value="1"/>
</dbReference>
<organism evidence="9 10">
    <name type="scientific">Paenibacillus solanacearum</name>
    <dbReference type="NCBI Taxonomy" id="2048548"/>
    <lineage>
        <taxon>Bacteria</taxon>
        <taxon>Bacillati</taxon>
        <taxon>Bacillota</taxon>
        <taxon>Bacilli</taxon>
        <taxon>Bacillales</taxon>
        <taxon>Paenibacillaceae</taxon>
        <taxon>Paenibacillus</taxon>
    </lineage>
</organism>
<dbReference type="RefSeq" id="WP_218095582.1">
    <property type="nucleotide sequence ID" value="NZ_CAJVAS010000049.1"/>
</dbReference>
<evidence type="ECO:0000256" key="2">
    <source>
        <dbReference type="ARBA" id="ARBA00022723"/>
    </source>
</evidence>
<sequence length="444" mass="49739">MKLTTHEVRPDTRDRAVLVSLVTPELKRQDAFDADYSLAELISLAETAQVDVMGTLTQNKEYADSKWFIGKGKAEELKTLIGETDANTAIFDQELSGAQVRNLEQFLDVKIIDRTQLILDIFAQRAKTREGIIQVELAQLSYLLPRLSGHGKNLSRLGGGIGTRGPGESKLETDRRHIRNRISELKRQLQEVVRHRNLHRERRKETGVYQVALVGYTNAGKSTMLKQLTHTDVFVENQLFATLDPTSRALKLPGGADIVLTDTVGFIQNLPHDLVAAFRATLEEANEADLILHVVDSSSEMMPTQMKVVDQVLEELGAHGKERITLFNKIDLCPPGQEEMLTTEGEFLRLSAYNEADLDRVRELLERKLMSDSRVYRIPADKGDVISLVYRVGEVLENEVDGSDMLFKVRLNNKEFGKIGYMLAAYDAARLAQGEPGGETTNHV</sequence>
<keyword evidence="2" id="KW-0479">Metal-binding</keyword>
<evidence type="ECO:0000256" key="4">
    <source>
        <dbReference type="ARBA" id="ARBA00022842"/>
    </source>
</evidence>
<dbReference type="GO" id="GO:0043022">
    <property type="term" value="F:ribosome binding"/>
    <property type="evidence" value="ECO:0007669"/>
    <property type="project" value="TreeGrafter"/>
</dbReference>
<keyword evidence="10" id="KW-1185">Reference proteome</keyword>
<protein>
    <recommendedName>
        <fullName evidence="6">GTPase HflX</fullName>
    </recommendedName>
    <alternativeName>
        <fullName evidence="6">GTP-binding protein HflX</fullName>
    </alternativeName>
</protein>
<dbReference type="PANTHER" id="PTHR10229:SF0">
    <property type="entry name" value="GTP-BINDING PROTEIN 6-RELATED"/>
    <property type="match status" value="1"/>
</dbReference>
<feature type="coiled-coil region" evidence="7">
    <location>
        <begin position="168"/>
        <end position="202"/>
    </location>
</feature>
<dbReference type="PIRSF" id="PIRSF006809">
    <property type="entry name" value="GTP-binding_hflX_prd"/>
    <property type="match status" value="1"/>
</dbReference>
<feature type="domain" description="Hflx-type G" evidence="8">
    <location>
        <begin position="209"/>
        <end position="373"/>
    </location>
</feature>
<dbReference type="InterPro" id="IPR030394">
    <property type="entry name" value="G_HFLX_dom"/>
</dbReference>
<keyword evidence="3 6" id="KW-0547">Nucleotide-binding</keyword>
<comment type="similarity">
    <text evidence="6">Belongs to the TRAFAC class OBG-HflX-like GTPase superfamily. HflX GTPase family.</text>
</comment>
<dbReference type="InterPro" id="IPR032305">
    <property type="entry name" value="GTP-bd_M"/>
</dbReference>
<evidence type="ECO:0000256" key="1">
    <source>
        <dbReference type="ARBA" id="ARBA00022490"/>
    </source>
</evidence>
<evidence type="ECO:0000256" key="7">
    <source>
        <dbReference type="SAM" id="Coils"/>
    </source>
</evidence>
<dbReference type="GO" id="GO:0005737">
    <property type="term" value="C:cytoplasm"/>
    <property type="evidence" value="ECO:0007669"/>
    <property type="project" value="UniProtKB-SubCell"/>
</dbReference>
<comment type="caution">
    <text evidence="9">The sequence shown here is derived from an EMBL/GenBank/DDBJ whole genome shotgun (WGS) entry which is preliminary data.</text>
</comment>
<keyword evidence="5 6" id="KW-0342">GTP-binding</keyword>
<evidence type="ECO:0000313" key="10">
    <source>
        <dbReference type="Proteomes" id="UP000693672"/>
    </source>
</evidence>
<dbReference type="AlphaFoldDB" id="A0A916K7A8"/>
<comment type="function">
    <text evidence="6">GTPase that associates with the 50S ribosomal subunit and may have a role during protein synthesis or ribosome biogenesis.</text>
</comment>
<gene>
    <name evidence="6 9" type="primary">hflX</name>
    <name evidence="9" type="ORF">PAESOLCIP111_05899</name>
</gene>
<dbReference type="InterPro" id="IPR006073">
    <property type="entry name" value="GTP-bd"/>
</dbReference>
<dbReference type="EMBL" id="CAJVAS010000049">
    <property type="protein sequence ID" value="CAG7649579.1"/>
    <property type="molecule type" value="Genomic_DNA"/>
</dbReference>
<dbReference type="Pfam" id="PF13167">
    <property type="entry name" value="GTP-bdg_N"/>
    <property type="match status" value="1"/>
</dbReference>
<comment type="subcellular location">
    <subcellularLocation>
        <location evidence="6">Cytoplasm</location>
    </subcellularLocation>
    <text evidence="6">May associate with membranes.</text>
</comment>
<keyword evidence="1 6" id="KW-0963">Cytoplasm</keyword>
<proteinExistence type="inferred from homology"/>
<dbReference type="GO" id="GO:0005525">
    <property type="term" value="F:GTP binding"/>
    <property type="evidence" value="ECO:0007669"/>
    <property type="project" value="UniProtKB-UniRule"/>
</dbReference>